<dbReference type="Proteomes" id="UP000647585">
    <property type="component" value="Unassembled WGS sequence"/>
</dbReference>
<accession>A0ABQ2WQT8</accession>
<comment type="caution">
    <text evidence="1">The sequence shown here is derived from an EMBL/GenBank/DDBJ whole genome shotgun (WGS) entry which is preliminary data.</text>
</comment>
<reference evidence="2" key="1">
    <citation type="journal article" date="2019" name="Int. J. Syst. Evol. Microbiol.">
        <title>The Global Catalogue of Microorganisms (GCM) 10K type strain sequencing project: providing services to taxonomists for standard genome sequencing and annotation.</title>
        <authorList>
            <consortium name="The Broad Institute Genomics Platform"/>
            <consortium name="The Broad Institute Genome Sequencing Center for Infectious Disease"/>
            <person name="Wu L."/>
            <person name="Ma J."/>
        </authorList>
    </citation>
    <scope>NUCLEOTIDE SEQUENCE [LARGE SCALE GENOMIC DNA]</scope>
    <source>
        <strain evidence="2">KCTC 22157</strain>
    </source>
</reference>
<dbReference type="EMBL" id="BMXO01000019">
    <property type="protein sequence ID" value="GGW68941.1"/>
    <property type="molecule type" value="Genomic_DNA"/>
</dbReference>
<sequence length="62" mass="6742">MSYPQLVSPLLITTGLNKPISNSSVIDVRQTDRASWAAIALFTLFMQGKIAPGPGSLYNFRS</sequence>
<evidence type="ECO:0000313" key="2">
    <source>
        <dbReference type="Proteomes" id="UP000647585"/>
    </source>
</evidence>
<name>A0ABQ2WQT8_9GAMM</name>
<gene>
    <name evidence="1" type="ORF">GCM10007158_31880</name>
</gene>
<evidence type="ECO:0000313" key="1">
    <source>
        <dbReference type="EMBL" id="GGW68941.1"/>
    </source>
</evidence>
<proteinExistence type="predicted"/>
<keyword evidence="2" id="KW-1185">Reference proteome</keyword>
<protein>
    <submittedName>
        <fullName evidence="1">Uncharacterized protein</fullName>
    </submittedName>
</protein>
<organism evidence="1 2">
    <name type="scientific">Halomonas johnsoniae</name>
    <dbReference type="NCBI Taxonomy" id="502832"/>
    <lineage>
        <taxon>Bacteria</taxon>
        <taxon>Pseudomonadati</taxon>
        <taxon>Pseudomonadota</taxon>
        <taxon>Gammaproteobacteria</taxon>
        <taxon>Oceanospirillales</taxon>
        <taxon>Halomonadaceae</taxon>
        <taxon>Halomonas</taxon>
    </lineage>
</organism>